<dbReference type="Pfam" id="PF13672">
    <property type="entry name" value="PP2C_2"/>
    <property type="match status" value="1"/>
</dbReference>
<proteinExistence type="predicted"/>
<dbReference type="SMART" id="SM00332">
    <property type="entry name" value="PP2Cc"/>
    <property type="match status" value="1"/>
</dbReference>
<dbReference type="CDD" id="cd00143">
    <property type="entry name" value="PP2Cc"/>
    <property type="match status" value="1"/>
</dbReference>
<dbReference type="AlphaFoldDB" id="A0A8J4EM49"/>
<dbReference type="InterPro" id="IPR036457">
    <property type="entry name" value="PPM-type-like_dom_sf"/>
</dbReference>
<dbReference type="EMBL" id="BOPO01000111">
    <property type="protein sequence ID" value="GIL29992.1"/>
    <property type="molecule type" value="Genomic_DNA"/>
</dbReference>
<dbReference type="InterPro" id="IPR001932">
    <property type="entry name" value="PPM-type_phosphatase-like_dom"/>
</dbReference>
<sequence>MVRPATRSATASHIGLVYDHNEDCAYTGRRLFAIADGVGGEVAGEVASALAIEAVRAADTRAPRLDALVADAGRRLAAAVDTEPAYAGMATTLTVLAPERDAVRLAHVGDSRAYRLRDAELSQLTRDDTFVQQLVDSGHLAAADIPRHPHRSVVTRVLDGRPVPAWHARLPAAPGDRYLLCSDGLPDAAGADDIAEVLRDEQSPRRAADRLIELALAGGGPDNVTVVVVDLLPGRRLPWRR</sequence>
<evidence type="ECO:0000313" key="3">
    <source>
        <dbReference type="Proteomes" id="UP000614996"/>
    </source>
</evidence>
<dbReference type="PROSITE" id="PS51746">
    <property type="entry name" value="PPM_2"/>
    <property type="match status" value="1"/>
</dbReference>
<organism evidence="2 3">
    <name type="scientific">Actinocatenispora comari</name>
    <dbReference type="NCBI Taxonomy" id="2807577"/>
    <lineage>
        <taxon>Bacteria</taxon>
        <taxon>Bacillati</taxon>
        <taxon>Actinomycetota</taxon>
        <taxon>Actinomycetes</taxon>
        <taxon>Micromonosporales</taxon>
        <taxon>Micromonosporaceae</taxon>
        <taxon>Actinocatenispora</taxon>
    </lineage>
</organism>
<evidence type="ECO:0000313" key="2">
    <source>
        <dbReference type="EMBL" id="GIL29992.1"/>
    </source>
</evidence>
<keyword evidence="3" id="KW-1185">Reference proteome</keyword>
<gene>
    <name evidence="2" type="ORF">NUM_52460</name>
</gene>
<comment type="caution">
    <text evidence="2">The sequence shown here is derived from an EMBL/GenBank/DDBJ whole genome shotgun (WGS) entry which is preliminary data.</text>
</comment>
<dbReference type="SMART" id="SM00331">
    <property type="entry name" value="PP2C_SIG"/>
    <property type="match status" value="1"/>
</dbReference>
<name>A0A8J4EM49_9ACTN</name>
<dbReference type="Gene3D" id="3.60.40.10">
    <property type="entry name" value="PPM-type phosphatase domain"/>
    <property type="match status" value="1"/>
</dbReference>
<accession>A0A8J4EM49</accession>
<evidence type="ECO:0000259" key="1">
    <source>
        <dbReference type="PROSITE" id="PS51746"/>
    </source>
</evidence>
<protein>
    <recommendedName>
        <fullName evidence="1">PPM-type phosphatase domain-containing protein</fullName>
    </recommendedName>
</protein>
<dbReference type="SUPFAM" id="SSF81606">
    <property type="entry name" value="PP2C-like"/>
    <property type="match status" value="1"/>
</dbReference>
<reference evidence="3" key="1">
    <citation type="journal article" date="2021" name="Int. J. Syst. Evol. Microbiol.">
        <title>Actinocatenispora comari sp. nov., an endophytic actinomycete isolated from aerial parts of Comarum salesowianum.</title>
        <authorList>
            <person name="Oyunbileg N."/>
            <person name="Iizaka Y."/>
            <person name="Hamada M."/>
            <person name="Davaapurev B.O."/>
            <person name="Fukumoto A."/>
            <person name="Tsetseg B."/>
            <person name="Kato F."/>
            <person name="Tamura T."/>
            <person name="Batkhuu J."/>
            <person name="Anzai Y."/>
        </authorList>
    </citation>
    <scope>NUCLEOTIDE SEQUENCE [LARGE SCALE GENOMIC DNA]</scope>
    <source>
        <strain evidence="3">NUM-2625</strain>
    </source>
</reference>
<feature type="domain" description="PPM-type phosphatase" evidence="1">
    <location>
        <begin position="5"/>
        <end position="231"/>
    </location>
</feature>
<dbReference type="Proteomes" id="UP000614996">
    <property type="component" value="Unassembled WGS sequence"/>
</dbReference>